<protein>
    <submittedName>
        <fullName evidence="1">Uncharacterized protein</fullName>
    </submittedName>
</protein>
<name>A0A975Q1B0_9SPHN</name>
<reference evidence="1" key="1">
    <citation type="submission" date="2021-04" db="EMBL/GenBank/DDBJ databases">
        <title>Isolation of p-tert-butylphenol degrading bacteria Sphingobium phenoxybenzoativorans Tas13 from active sludge.</title>
        <authorList>
            <person name="Li Y."/>
        </authorList>
    </citation>
    <scope>NUCLEOTIDE SEQUENCE</scope>
    <source>
        <strain evidence="1">Tas13</strain>
    </source>
</reference>
<evidence type="ECO:0000313" key="2">
    <source>
        <dbReference type="Proteomes" id="UP000681425"/>
    </source>
</evidence>
<dbReference type="AlphaFoldDB" id="A0A975Q1B0"/>
<sequence length="99" mass="11131">MSVHILEIRGEAIVALGAESQIEAEQIVEEDFFRSDLMSLETEGKPLWNGIDELFLRDPYPEEFAAFQSAVQKAGAEIDDYVLFLVPVTDPSDDLLEEK</sequence>
<dbReference type="RefSeq" id="WP_212608878.1">
    <property type="nucleotide sequence ID" value="NZ_CP073910.1"/>
</dbReference>
<evidence type="ECO:0000313" key="1">
    <source>
        <dbReference type="EMBL" id="QUT05188.1"/>
    </source>
</evidence>
<proteinExistence type="predicted"/>
<organism evidence="1 2">
    <name type="scientific">Sphingobium phenoxybenzoativorans</name>
    <dbReference type="NCBI Taxonomy" id="1592790"/>
    <lineage>
        <taxon>Bacteria</taxon>
        <taxon>Pseudomonadati</taxon>
        <taxon>Pseudomonadota</taxon>
        <taxon>Alphaproteobacteria</taxon>
        <taxon>Sphingomonadales</taxon>
        <taxon>Sphingomonadaceae</taxon>
        <taxon>Sphingobium</taxon>
    </lineage>
</organism>
<gene>
    <name evidence="1" type="ORF">KFK14_19655</name>
</gene>
<keyword evidence="2" id="KW-1185">Reference proteome</keyword>
<dbReference type="Proteomes" id="UP000681425">
    <property type="component" value="Chromosome"/>
</dbReference>
<accession>A0A975Q1B0</accession>
<dbReference type="EMBL" id="CP073910">
    <property type="protein sequence ID" value="QUT05188.1"/>
    <property type="molecule type" value="Genomic_DNA"/>
</dbReference>
<dbReference type="KEGG" id="spph:KFK14_19655"/>